<proteinExistence type="predicted"/>
<keyword evidence="2" id="KW-1185">Reference proteome</keyword>
<feature type="non-terminal residue" evidence="1">
    <location>
        <position position="1"/>
    </location>
</feature>
<protein>
    <submittedName>
        <fullName evidence="1">Uncharacterized protein</fullName>
    </submittedName>
</protein>
<sequence>VIPINPFTLLRRTGVIRTVEDGIAKLTIRVTYARDHIIEKLAKLLASVQVIETSNFVHLRHHSLRNLAHVGIITRLLANTQVGSIFGASWFGDV</sequence>
<dbReference type="EMBL" id="BTRK01000005">
    <property type="protein sequence ID" value="GMR51064.1"/>
    <property type="molecule type" value="Genomic_DNA"/>
</dbReference>
<gene>
    <name evidence="1" type="ORF">PMAYCL1PPCAC_21259</name>
</gene>
<evidence type="ECO:0000313" key="2">
    <source>
        <dbReference type="Proteomes" id="UP001328107"/>
    </source>
</evidence>
<organism evidence="1 2">
    <name type="scientific">Pristionchus mayeri</name>
    <dbReference type="NCBI Taxonomy" id="1317129"/>
    <lineage>
        <taxon>Eukaryota</taxon>
        <taxon>Metazoa</taxon>
        <taxon>Ecdysozoa</taxon>
        <taxon>Nematoda</taxon>
        <taxon>Chromadorea</taxon>
        <taxon>Rhabditida</taxon>
        <taxon>Rhabditina</taxon>
        <taxon>Diplogasteromorpha</taxon>
        <taxon>Diplogasteroidea</taxon>
        <taxon>Neodiplogasteridae</taxon>
        <taxon>Pristionchus</taxon>
    </lineage>
</organism>
<dbReference type="Proteomes" id="UP001328107">
    <property type="component" value="Unassembled WGS sequence"/>
</dbReference>
<comment type="caution">
    <text evidence="1">The sequence shown here is derived from an EMBL/GenBank/DDBJ whole genome shotgun (WGS) entry which is preliminary data.</text>
</comment>
<dbReference type="AlphaFoldDB" id="A0AAN5CUY8"/>
<evidence type="ECO:0000313" key="1">
    <source>
        <dbReference type="EMBL" id="GMR51064.1"/>
    </source>
</evidence>
<name>A0AAN5CUY8_9BILA</name>
<feature type="non-terminal residue" evidence="1">
    <location>
        <position position="94"/>
    </location>
</feature>
<reference evidence="2" key="1">
    <citation type="submission" date="2022-10" db="EMBL/GenBank/DDBJ databases">
        <title>Genome assembly of Pristionchus species.</title>
        <authorList>
            <person name="Yoshida K."/>
            <person name="Sommer R.J."/>
        </authorList>
    </citation>
    <scope>NUCLEOTIDE SEQUENCE [LARGE SCALE GENOMIC DNA]</scope>
    <source>
        <strain evidence="2">RS5460</strain>
    </source>
</reference>
<accession>A0AAN5CUY8</accession>